<organism evidence="1 2">
    <name type="scientific">Vulgatibacter incomptus</name>
    <dbReference type="NCBI Taxonomy" id="1391653"/>
    <lineage>
        <taxon>Bacteria</taxon>
        <taxon>Pseudomonadati</taxon>
        <taxon>Myxococcota</taxon>
        <taxon>Myxococcia</taxon>
        <taxon>Myxococcales</taxon>
        <taxon>Cystobacterineae</taxon>
        <taxon>Vulgatibacteraceae</taxon>
        <taxon>Vulgatibacter</taxon>
    </lineage>
</organism>
<dbReference type="AlphaFoldDB" id="A0A0K1PBT8"/>
<evidence type="ECO:0000313" key="1">
    <source>
        <dbReference type="EMBL" id="AKU90990.1"/>
    </source>
</evidence>
<accession>A0A0K1PBT8</accession>
<protein>
    <submittedName>
        <fullName evidence="1">Uncharacterized protein</fullName>
    </submittedName>
</protein>
<reference evidence="1 2" key="1">
    <citation type="submission" date="2015-08" db="EMBL/GenBank/DDBJ databases">
        <authorList>
            <person name="Babu N.S."/>
            <person name="Beckwith C.J."/>
            <person name="Beseler K.G."/>
            <person name="Brison A."/>
            <person name="Carone J.V."/>
            <person name="Caskin T.P."/>
            <person name="Diamond M."/>
            <person name="Durham M.E."/>
            <person name="Foxe J.M."/>
            <person name="Go M."/>
            <person name="Henderson B.A."/>
            <person name="Jones I.B."/>
            <person name="McGettigan J.A."/>
            <person name="Micheletti S.J."/>
            <person name="Nasrallah M.E."/>
            <person name="Ortiz D."/>
            <person name="Piller C.R."/>
            <person name="Privatt S.R."/>
            <person name="Schneider S.L."/>
            <person name="Sharp S."/>
            <person name="Smith T.C."/>
            <person name="Stanton J.D."/>
            <person name="Ullery H.E."/>
            <person name="Wilson R.J."/>
            <person name="Serrano M.G."/>
            <person name="Buck G."/>
            <person name="Lee V."/>
            <person name="Wang Y."/>
            <person name="Carvalho R."/>
            <person name="Voegtly L."/>
            <person name="Shi R."/>
            <person name="Duckworth R."/>
            <person name="Johnson A."/>
            <person name="Loviza R."/>
            <person name="Walstead R."/>
            <person name="Shah Z."/>
            <person name="Kiflezghi M."/>
            <person name="Wade K."/>
            <person name="Ball S.L."/>
            <person name="Bradley K.W."/>
            <person name="Asai D.J."/>
            <person name="Bowman C.A."/>
            <person name="Russell D.A."/>
            <person name="Pope W.H."/>
            <person name="Jacobs-Sera D."/>
            <person name="Hendrix R.W."/>
            <person name="Hatfull G.F."/>
        </authorList>
    </citation>
    <scope>NUCLEOTIDE SEQUENCE [LARGE SCALE GENOMIC DNA]</scope>
    <source>
        <strain evidence="1 2">DSM 27710</strain>
    </source>
</reference>
<dbReference type="Proteomes" id="UP000055590">
    <property type="component" value="Chromosome"/>
</dbReference>
<dbReference type="EMBL" id="CP012332">
    <property type="protein sequence ID" value="AKU90990.1"/>
    <property type="molecule type" value="Genomic_DNA"/>
</dbReference>
<gene>
    <name evidence="1" type="ORF">AKJ08_1377</name>
</gene>
<sequence>MDLDFADGGPVRTRSDVVPLVFRDRDGNVYLVTWDLYYSREVYIRKLYR</sequence>
<proteinExistence type="predicted"/>
<evidence type="ECO:0000313" key="2">
    <source>
        <dbReference type="Proteomes" id="UP000055590"/>
    </source>
</evidence>
<dbReference type="KEGG" id="vin:AKJ08_1377"/>
<name>A0A0K1PBT8_9BACT</name>
<keyword evidence="2" id="KW-1185">Reference proteome</keyword>